<evidence type="ECO:0000313" key="3">
    <source>
        <dbReference type="Proteomes" id="UP000006727"/>
    </source>
</evidence>
<organism evidence="1">
    <name type="scientific">Physcomitrium patens</name>
    <name type="common">Spreading-leaved earth moss</name>
    <name type="synonym">Physcomitrella patens</name>
    <dbReference type="NCBI Taxonomy" id="3218"/>
    <lineage>
        <taxon>Eukaryota</taxon>
        <taxon>Viridiplantae</taxon>
        <taxon>Streptophyta</taxon>
        <taxon>Embryophyta</taxon>
        <taxon>Bryophyta</taxon>
        <taxon>Bryophytina</taxon>
        <taxon>Bryopsida</taxon>
        <taxon>Funariidae</taxon>
        <taxon>Funariales</taxon>
        <taxon>Funariaceae</taxon>
        <taxon>Physcomitrium</taxon>
    </lineage>
</organism>
<evidence type="ECO:0000313" key="2">
    <source>
        <dbReference type="EnsemblPlants" id="PAC:32941434.CDS.1"/>
    </source>
</evidence>
<dbReference type="EnsemblPlants" id="Pp3c3_29708V3.1">
    <property type="protein sequence ID" value="PAC:32941434.CDS.1"/>
    <property type="gene ID" value="Pp3c3_29708"/>
</dbReference>
<dbReference type="AlphaFoldDB" id="A0A2K1KWG5"/>
<protein>
    <submittedName>
        <fullName evidence="1 2">Uncharacterized protein</fullName>
    </submittedName>
</protein>
<reference evidence="2" key="3">
    <citation type="submission" date="2020-12" db="UniProtKB">
        <authorList>
            <consortium name="EnsemblPlants"/>
        </authorList>
    </citation>
    <scope>IDENTIFICATION</scope>
</reference>
<dbReference type="EMBL" id="ABEU02000003">
    <property type="protein sequence ID" value="PNR58135.1"/>
    <property type="molecule type" value="Genomic_DNA"/>
</dbReference>
<accession>A0A2K1KWG5</accession>
<proteinExistence type="predicted"/>
<dbReference type="InParanoid" id="A0A2K1KWG5"/>
<name>A0A2K1KWG5_PHYPA</name>
<reference evidence="1 3" key="2">
    <citation type="journal article" date="2018" name="Plant J.">
        <title>The Physcomitrella patens chromosome-scale assembly reveals moss genome structure and evolution.</title>
        <authorList>
            <person name="Lang D."/>
            <person name="Ullrich K.K."/>
            <person name="Murat F."/>
            <person name="Fuchs J."/>
            <person name="Jenkins J."/>
            <person name="Haas F.B."/>
            <person name="Piednoel M."/>
            <person name="Gundlach H."/>
            <person name="Van Bel M."/>
            <person name="Meyberg R."/>
            <person name="Vives C."/>
            <person name="Morata J."/>
            <person name="Symeonidi A."/>
            <person name="Hiss M."/>
            <person name="Muchero W."/>
            <person name="Kamisugi Y."/>
            <person name="Saleh O."/>
            <person name="Blanc G."/>
            <person name="Decker E.L."/>
            <person name="van Gessel N."/>
            <person name="Grimwood J."/>
            <person name="Hayes R.D."/>
            <person name="Graham S.W."/>
            <person name="Gunter L.E."/>
            <person name="McDaniel S.F."/>
            <person name="Hoernstein S.N.W."/>
            <person name="Larsson A."/>
            <person name="Li F.W."/>
            <person name="Perroud P.F."/>
            <person name="Phillips J."/>
            <person name="Ranjan P."/>
            <person name="Rokshar D.S."/>
            <person name="Rothfels C.J."/>
            <person name="Schneider L."/>
            <person name="Shu S."/>
            <person name="Stevenson D.W."/>
            <person name="Thummler F."/>
            <person name="Tillich M."/>
            <person name="Villarreal Aguilar J.C."/>
            <person name="Widiez T."/>
            <person name="Wong G.K."/>
            <person name="Wymore A."/>
            <person name="Zhang Y."/>
            <person name="Zimmer A.D."/>
            <person name="Quatrano R.S."/>
            <person name="Mayer K.F.X."/>
            <person name="Goodstein D."/>
            <person name="Casacuberta J.M."/>
            <person name="Vandepoele K."/>
            <person name="Reski R."/>
            <person name="Cuming A.C."/>
            <person name="Tuskan G.A."/>
            <person name="Maumus F."/>
            <person name="Salse J."/>
            <person name="Schmutz J."/>
            <person name="Rensing S.A."/>
        </authorList>
    </citation>
    <scope>NUCLEOTIDE SEQUENCE [LARGE SCALE GENOMIC DNA]</scope>
    <source>
        <strain evidence="2 3">cv. Gransden 2004</strain>
    </source>
</reference>
<sequence length="206" mass="23674">MDSFDVTKLKSALEDIGVQLSWALCQNFIANLIEQIPDLEAHFDIINSVASRMFQSADISIVIGSSSKPSRNDAKTCEKVLQSSTNKGRKCFFLRTTNSEFCKRHLNMMMKADGLLNDTKQKQINSFRDVIGAKRQHKRLQAEMKLRAIEHMEDVYVDLNTKLIFAEVDNKMMAIGHMYDDEMTLLSKKDIKICDLNGWEYRLNLE</sequence>
<dbReference type="Gramene" id="Pp3c3_29708V3.1">
    <property type="protein sequence ID" value="PAC:32941434.CDS.1"/>
    <property type="gene ID" value="Pp3c3_29708"/>
</dbReference>
<keyword evidence="3" id="KW-1185">Reference proteome</keyword>
<reference evidence="1 3" key="1">
    <citation type="journal article" date="2008" name="Science">
        <title>The Physcomitrella genome reveals evolutionary insights into the conquest of land by plants.</title>
        <authorList>
            <person name="Rensing S."/>
            <person name="Lang D."/>
            <person name="Zimmer A."/>
            <person name="Terry A."/>
            <person name="Salamov A."/>
            <person name="Shapiro H."/>
            <person name="Nishiyama T."/>
            <person name="Perroud P.-F."/>
            <person name="Lindquist E."/>
            <person name="Kamisugi Y."/>
            <person name="Tanahashi T."/>
            <person name="Sakakibara K."/>
            <person name="Fujita T."/>
            <person name="Oishi K."/>
            <person name="Shin-I T."/>
            <person name="Kuroki Y."/>
            <person name="Toyoda A."/>
            <person name="Suzuki Y."/>
            <person name="Hashimoto A."/>
            <person name="Yamaguchi K."/>
            <person name="Sugano A."/>
            <person name="Kohara Y."/>
            <person name="Fujiyama A."/>
            <person name="Anterola A."/>
            <person name="Aoki S."/>
            <person name="Ashton N."/>
            <person name="Barbazuk W.B."/>
            <person name="Barker E."/>
            <person name="Bennetzen J."/>
            <person name="Bezanilla M."/>
            <person name="Blankenship R."/>
            <person name="Cho S.H."/>
            <person name="Dutcher S."/>
            <person name="Estelle M."/>
            <person name="Fawcett J.A."/>
            <person name="Gundlach H."/>
            <person name="Hanada K."/>
            <person name="Heyl A."/>
            <person name="Hicks K.A."/>
            <person name="Hugh J."/>
            <person name="Lohr M."/>
            <person name="Mayer K."/>
            <person name="Melkozernov A."/>
            <person name="Murata T."/>
            <person name="Nelson D."/>
            <person name="Pils B."/>
            <person name="Prigge M."/>
            <person name="Reiss B."/>
            <person name="Renner T."/>
            <person name="Rombauts S."/>
            <person name="Rushton P."/>
            <person name="Sanderfoot A."/>
            <person name="Schween G."/>
            <person name="Shiu S.-H."/>
            <person name="Stueber K."/>
            <person name="Theodoulou F.L."/>
            <person name="Tu H."/>
            <person name="Van de Peer Y."/>
            <person name="Verrier P.J."/>
            <person name="Waters E."/>
            <person name="Wood A."/>
            <person name="Yang L."/>
            <person name="Cove D."/>
            <person name="Cuming A."/>
            <person name="Hasebe M."/>
            <person name="Lucas S."/>
            <person name="Mishler D.B."/>
            <person name="Reski R."/>
            <person name="Grigoriev I."/>
            <person name="Quatrano R.S."/>
            <person name="Boore J.L."/>
        </authorList>
    </citation>
    <scope>NUCLEOTIDE SEQUENCE [LARGE SCALE GENOMIC DNA]</scope>
    <source>
        <strain evidence="2 3">cv. Gransden 2004</strain>
    </source>
</reference>
<dbReference type="Proteomes" id="UP000006727">
    <property type="component" value="Chromosome 3"/>
</dbReference>
<gene>
    <name evidence="1" type="ORF">PHYPA_005130</name>
</gene>
<evidence type="ECO:0000313" key="1">
    <source>
        <dbReference type="EMBL" id="PNR58135.1"/>
    </source>
</evidence>